<dbReference type="EMBL" id="KZ988616">
    <property type="protein sequence ID" value="RKP11852.1"/>
    <property type="molecule type" value="Genomic_DNA"/>
</dbReference>
<dbReference type="Pfam" id="PF00566">
    <property type="entry name" value="RabGAP-TBC"/>
    <property type="match status" value="1"/>
</dbReference>
<dbReference type="GO" id="GO:0005096">
    <property type="term" value="F:GTPase activator activity"/>
    <property type="evidence" value="ECO:0007669"/>
    <property type="project" value="TreeGrafter"/>
</dbReference>
<organism evidence="3 4">
    <name type="scientific">Piptocephalis cylindrospora</name>
    <dbReference type="NCBI Taxonomy" id="1907219"/>
    <lineage>
        <taxon>Eukaryota</taxon>
        <taxon>Fungi</taxon>
        <taxon>Fungi incertae sedis</taxon>
        <taxon>Zoopagomycota</taxon>
        <taxon>Zoopagomycotina</taxon>
        <taxon>Zoopagomycetes</taxon>
        <taxon>Zoopagales</taxon>
        <taxon>Piptocephalidaceae</taxon>
        <taxon>Piptocephalis</taxon>
    </lineage>
</organism>
<feature type="domain" description="Rab-GAP TBC" evidence="2">
    <location>
        <begin position="1"/>
        <end position="65"/>
    </location>
</feature>
<feature type="compositionally biased region" description="Low complexity" evidence="1">
    <location>
        <begin position="175"/>
        <end position="185"/>
    </location>
</feature>
<accession>A0A4P9Y080</accession>
<keyword evidence="4" id="KW-1185">Reference proteome</keyword>
<dbReference type="Proteomes" id="UP000267251">
    <property type="component" value="Unassembled WGS sequence"/>
</dbReference>
<dbReference type="PROSITE" id="PS50086">
    <property type="entry name" value="TBC_RABGAP"/>
    <property type="match status" value="1"/>
</dbReference>
<dbReference type="SUPFAM" id="SSF47923">
    <property type="entry name" value="Ypt/Rab-GAP domain of gyp1p"/>
    <property type="match status" value="1"/>
</dbReference>
<dbReference type="AlphaFoldDB" id="A0A4P9Y080"/>
<feature type="compositionally biased region" description="Basic and acidic residues" evidence="1">
    <location>
        <begin position="234"/>
        <end position="248"/>
    </location>
</feature>
<gene>
    <name evidence="3" type="ORF">BJ684DRAFT_17600</name>
</gene>
<protein>
    <submittedName>
        <fullName evidence="3">Rab-GTPase-TBC domain-containing protein</fullName>
    </submittedName>
</protein>
<name>A0A4P9Y080_9FUNG</name>
<dbReference type="PANTHER" id="PTHR22957">
    <property type="entry name" value="TBC1 DOMAIN FAMILY MEMBER GTPASE-ACTIVATING PROTEIN"/>
    <property type="match status" value="1"/>
</dbReference>
<feature type="compositionally biased region" description="Pro residues" evidence="1">
    <location>
        <begin position="186"/>
        <end position="197"/>
    </location>
</feature>
<dbReference type="PANTHER" id="PTHR22957:SF27">
    <property type="entry name" value="TBC1 DOMAIN FAMILY MEMBER 13"/>
    <property type="match status" value="1"/>
</dbReference>
<evidence type="ECO:0000259" key="2">
    <source>
        <dbReference type="PROSITE" id="PS50086"/>
    </source>
</evidence>
<feature type="compositionally biased region" description="Acidic residues" evidence="1">
    <location>
        <begin position="221"/>
        <end position="231"/>
    </location>
</feature>
<dbReference type="Gene3D" id="1.10.472.80">
    <property type="entry name" value="Ypt/Rab-GAP domain of gyp1p, domain 3"/>
    <property type="match status" value="1"/>
</dbReference>
<dbReference type="GO" id="GO:0006886">
    <property type="term" value="P:intracellular protein transport"/>
    <property type="evidence" value="ECO:0007669"/>
    <property type="project" value="TreeGrafter"/>
</dbReference>
<dbReference type="OrthoDB" id="27140at2759"/>
<sequence>GEGLTTSLAKLSERLWRRDPSLRYNLREKKVEPQFYAARWCSCLCTLDWSLPQVFRIWDALFADPERGKDGKDGFPFLADFCCAMLITIREPLMNGSFDENIILLEDYPFHKVEQVLEKAVEVRRQCHEEEKAEENEALVGMGAVMAETVKETTAAASGFFGRLRSLTVSLTGGSLSSEVSSTATAPPPLPPLPPMPTSSLYPVPPTRTKSAMGRPKMEVEEPLGEDDTYLDWDMPRRGDRSRTRTIR</sequence>
<dbReference type="InterPro" id="IPR000195">
    <property type="entry name" value="Rab-GAP-TBC_dom"/>
</dbReference>
<feature type="non-terminal residue" evidence="3">
    <location>
        <position position="1"/>
    </location>
</feature>
<evidence type="ECO:0000256" key="1">
    <source>
        <dbReference type="SAM" id="MobiDB-lite"/>
    </source>
</evidence>
<feature type="region of interest" description="Disordered" evidence="1">
    <location>
        <begin position="175"/>
        <end position="248"/>
    </location>
</feature>
<reference evidence="4" key="1">
    <citation type="journal article" date="2018" name="Nat. Microbiol.">
        <title>Leveraging single-cell genomics to expand the fungal tree of life.</title>
        <authorList>
            <person name="Ahrendt S.R."/>
            <person name="Quandt C.A."/>
            <person name="Ciobanu D."/>
            <person name="Clum A."/>
            <person name="Salamov A."/>
            <person name="Andreopoulos B."/>
            <person name="Cheng J.F."/>
            <person name="Woyke T."/>
            <person name="Pelin A."/>
            <person name="Henrissat B."/>
            <person name="Reynolds N.K."/>
            <person name="Benny G.L."/>
            <person name="Smith M.E."/>
            <person name="James T.Y."/>
            <person name="Grigoriev I.V."/>
        </authorList>
    </citation>
    <scope>NUCLEOTIDE SEQUENCE [LARGE SCALE GENOMIC DNA]</scope>
</reference>
<proteinExistence type="predicted"/>
<evidence type="ECO:0000313" key="3">
    <source>
        <dbReference type="EMBL" id="RKP11852.1"/>
    </source>
</evidence>
<dbReference type="InterPro" id="IPR035969">
    <property type="entry name" value="Rab-GAP_TBC_sf"/>
</dbReference>
<evidence type="ECO:0000313" key="4">
    <source>
        <dbReference type="Proteomes" id="UP000267251"/>
    </source>
</evidence>